<dbReference type="Proteomes" id="UP000467322">
    <property type="component" value="Unassembled WGS sequence"/>
</dbReference>
<dbReference type="AlphaFoldDB" id="A0A845M5S6"/>
<sequence>MTSSKVRHASVLARLALTFGVKSNVGAIAANRGKDFNIERQCLDVLAVGSVFAQLTDPTHWTEGQVLEGPEGRKIQKINT</sequence>
<protein>
    <submittedName>
        <fullName evidence="1">Uncharacterized protein</fullName>
    </submittedName>
</protein>
<proteinExistence type="predicted"/>
<evidence type="ECO:0000313" key="1">
    <source>
        <dbReference type="EMBL" id="MZR13798.1"/>
    </source>
</evidence>
<reference evidence="1 2" key="1">
    <citation type="submission" date="2019-12" db="EMBL/GenBank/DDBJ databases">
        <title>Maritimibacter sp. nov. sp. isolated from sea sand.</title>
        <authorList>
            <person name="Kim J."/>
            <person name="Jeong S.E."/>
            <person name="Jung H.S."/>
            <person name="Jeon C.O."/>
        </authorList>
    </citation>
    <scope>NUCLEOTIDE SEQUENCE [LARGE SCALE GENOMIC DNA]</scope>
    <source>
        <strain evidence="1 2">DP07</strain>
    </source>
</reference>
<dbReference type="EMBL" id="WTUX01000016">
    <property type="protein sequence ID" value="MZR13798.1"/>
    <property type="molecule type" value="Genomic_DNA"/>
</dbReference>
<accession>A0A845M5S6</accession>
<name>A0A845M5S6_9RHOB</name>
<comment type="caution">
    <text evidence="1">The sequence shown here is derived from an EMBL/GenBank/DDBJ whole genome shotgun (WGS) entry which is preliminary data.</text>
</comment>
<gene>
    <name evidence="1" type="ORF">GQE99_12315</name>
</gene>
<organism evidence="1 2">
    <name type="scientific">Maritimibacter harenae</name>
    <dbReference type="NCBI Taxonomy" id="2606218"/>
    <lineage>
        <taxon>Bacteria</taxon>
        <taxon>Pseudomonadati</taxon>
        <taxon>Pseudomonadota</taxon>
        <taxon>Alphaproteobacteria</taxon>
        <taxon>Rhodobacterales</taxon>
        <taxon>Roseobacteraceae</taxon>
        <taxon>Maritimibacter</taxon>
    </lineage>
</organism>
<keyword evidence="2" id="KW-1185">Reference proteome</keyword>
<dbReference type="RefSeq" id="WP_161351936.1">
    <property type="nucleotide sequence ID" value="NZ_WTUX01000016.1"/>
</dbReference>
<evidence type="ECO:0000313" key="2">
    <source>
        <dbReference type="Proteomes" id="UP000467322"/>
    </source>
</evidence>